<feature type="region of interest" description="Disordered" evidence="2">
    <location>
        <begin position="233"/>
        <end position="257"/>
    </location>
</feature>
<keyword evidence="5" id="KW-1185">Reference proteome</keyword>
<reference evidence="4 5" key="1">
    <citation type="journal article" date="2018" name="IMA Fungus">
        <title>IMA Genome-F 10: Nine draft genome sequences of Claviceps purpurea s.lat., including C. arundinis, C. humidiphila, and C. cf. spartinae, pseudomolecules for the pitch canker pathogen Fusarium circinatum, draft genome of Davidsoniella eucalypti, Grosmannia galeiformis, Quambalaria eucalypti, and Teratosphaeria destructans.</title>
        <authorList>
            <person name="Wingfield B.D."/>
            <person name="Liu M."/>
            <person name="Nguyen H.D."/>
            <person name="Lane F.A."/>
            <person name="Morgan S.W."/>
            <person name="De Vos L."/>
            <person name="Wilken P.M."/>
            <person name="Duong T.A."/>
            <person name="Aylward J."/>
            <person name="Coetzee M.P."/>
            <person name="Dadej K."/>
            <person name="De Beer Z.W."/>
            <person name="Findlay W."/>
            <person name="Havenga M."/>
            <person name="Kolarik M."/>
            <person name="Menzies J.G."/>
            <person name="Naidoo K."/>
            <person name="Pochopski O."/>
            <person name="Shoukouhi P."/>
            <person name="Santana Q.C."/>
            <person name="Seifert K.A."/>
            <person name="Soal N."/>
            <person name="Steenkamp E.T."/>
            <person name="Tatham C.T."/>
            <person name="van der Nest M.A."/>
            <person name="Wingfield M.J."/>
        </authorList>
    </citation>
    <scope>NUCLEOTIDE SEQUENCE [LARGE SCALE GENOMIC DNA]</scope>
    <source>
        <strain evidence="4">CMW44962</strain>
    </source>
</reference>
<evidence type="ECO:0000256" key="2">
    <source>
        <dbReference type="SAM" id="MobiDB-lite"/>
    </source>
</evidence>
<sequence>MAEQEVRRRAGRGEAGGSKDESNARRVEREDAGGFGVLDVLRILGGLIALNCLLSYLVTNDSLTWGYRPWFLRPAVVMQVLQGPLQLTPAELATYDGSDPAKPIYLALNGTIYDVTSGRRIYGPGGSYHSLAGKDATRAFITGCFAEDGTPDIRGAEWKYVPQDIVPVGQKATGEQKRDREQALRKARKQVEATVEGWRKMFSGEGGKDYFEVGKVVREDGWLEREPVRSLCETAEKGRPKAKEKAEDTGAKYREGR</sequence>
<dbReference type="EMBL" id="RIBY02002245">
    <property type="protein sequence ID" value="KAH9821996.1"/>
    <property type="molecule type" value="Genomic_DNA"/>
</dbReference>
<dbReference type="OrthoDB" id="10257697at2759"/>
<feature type="region of interest" description="Disordered" evidence="2">
    <location>
        <begin position="1"/>
        <end position="26"/>
    </location>
</feature>
<evidence type="ECO:0000259" key="3">
    <source>
        <dbReference type="SMART" id="SM01117"/>
    </source>
</evidence>
<evidence type="ECO:0000256" key="1">
    <source>
        <dbReference type="ARBA" id="ARBA00038357"/>
    </source>
</evidence>
<evidence type="ECO:0000313" key="4">
    <source>
        <dbReference type="EMBL" id="KAH9821996.1"/>
    </source>
</evidence>
<dbReference type="SMART" id="SM01117">
    <property type="entry name" value="Cyt-b5"/>
    <property type="match status" value="1"/>
</dbReference>
<dbReference type="Pfam" id="PF00173">
    <property type="entry name" value="Cyt-b5"/>
    <property type="match status" value="1"/>
</dbReference>
<dbReference type="PANTHER" id="PTHR10281">
    <property type="entry name" value="MEMBRANE-ASSOCIATED PROGESTERONE RECEPTOR COMPONENT-RELATED"/>
    <property type="match status" value="1"/>
</dbReference>
<dbReference type="Gene3D" id="3.10.120.10">
    <property type="entry name" value="Cytochrome b5-like heme/steroid binding domain"/>
    <property type="match status" value="1"/>
</dbReference>
<protein>
    <submittedName>
        <fullName evidence="4">Cytochrome b5</fullName>
    </submittedName>
</protein>
<dbReference type="AlphaFoldDB" id="A0A9W7VZT7"/>
<dbReference type="SUPFAM" id="SSF55856">
    <property type="entry name" value="Cytochrome b5-like heme/steroid binding domain"/>
    <property type="match status" value="1"/>
</dbReference>
<name>A0A9W7VZT7_9PEZI</name>
<reference evidence="4 5" key="2">
    <citation type="journal article" date="2021" name="Curr. Genet.">
        <title>Genetic response to nitrogen starvation in the aggressive Eucalyptus foliar pathogen Teratosphaeria destructans.</title>
        <authorList>
            <person name="Havenga M."/>
            <person name="Wingfield B.D."/>
            <person name="Wingfield M.J."/>
            <person name="Dreyer L.L."/>
            <person name="Roets F."/>
            <person name="Aylward J."/>
        </authorList>
    </citation>
    <scope>NUCLEOTIDE SEQUENCE [LARGE SCALE GENOMIC DNA]</scope>
    <source>
        <strain evidence="4">CMW44962</strain>
    </source>
</reference>
<evidence type="ECO:0000313" key="5">
    <source>
        <dbReference type="Proteomes" id="UP001138500"/>
    </source>
</evidence>
<dbReference type="Proteomes" id="UP001138500">
    <property type="component" value="Unassembled WGS sequence"/>
</dbReference>
<dbReference type="GO" id="GO:0012505">
    <property type="term" value="C:endomembrane system"/>
    <property type="evidence" value="ECO:0007669"/>
    <property type="project" value="TreeGrafter"/>
</dbReference>
<organism evidence="4 5">
    <name type="scientific">Teratosphaeria destructans</name>
    <dbReference type="NCBI Taxonomy" id="418781"/>
    <lineage>
        <taxon>Eukaryota</taxon>
        <taxon>Fungi</taxon>
        <taxon>Dikarya</taxon>
        <taxon>Ascomycota</taxon>
        <taxon>Pezizomycotina</taxon>
        <taxon>Dothideomycetes</taxon>
        <taxon>Dothideomycetidae</taxon>
        <taxon>Mycosphaerellales</taxon>
        <taxon>Teratosphaeriaceae</taxon>
        <taxon>Teratosphaeria</taxon>
    </lineage>
</organism>
<dbReference type="InterPro" id="IPR036400">
    <property type="entry name" value="Cyt_B5-like_heme/steroid_sf"/>
</dbReference>
<gene>
    <name evidence="4" type="ORF">Tdes44962_MAKER04893</name>
</gene>
<accession>A0A9W7VZT7</accession>
<dbReference type="InterPro" id="IPR001199">
    <property type="entry name" value="Cyt_B5-like_heme/steroid-bd"/>
</dbReference>
<proteinExistence type="inferred from homology"/>
<comment type="similarity">
    <text evidence="1">Belongs to the cytochrome b5 family. MAPR subfamily.</text>
</comment>
<dbReference type="InterPro" id="IPR050577">
    <property type="entry name" value="MAPR/NEUFC/NENF-like"/>
</dbReference>
<comment type="caution">
    <text evidence="4">The sequence shown here is derived from an EMBL/GenBank/DDBJ whole genome shotgun (WGS) entry which is preliminary data.</text>
</comment>
<dbReference type="PANTHER" id="PTHR10281:SF76">
    <property type="entry name" value="CALCUTTA CUP-RELATED"/>
    <property type="match status" value="1"/>
</dbReference>
<dbReference type="GO" id="GO:0016020">
    <property type="term" value="C:membrane"/>
    <property type="evidence" value="ECO:0007669"/>
    <property type="project" value="TreeGrafter"/>
</dbReference>
<feature type="domain" description="Cytochrome b5 heme-binding" evidence="3">
    <location>
        <begin position="87"/>
        <end position="165"/>
    </location>
</feature>